<gene>
    <name evidence="1" type="ORF">MB901379_04231</name>
</gene>
<organism evidence="1 2">
    <name type="scientific">Mycobacterium basiliense</name>
    <dbReference type="NCBI Taxonomy" id="2094119"/>
    <lineage>
        <taxon>Bacteria</taxon>
        <taxon>Bacillati</taxon>
        <taxon>Actinomycetota</taxon>
        <taxon>Actinomycetes</taxon>
        <taxon>Mycobacteriales</taxon>
        <taxon>Mycobacteriaceae</taxon>
        <taxon>Mycobacterium</taxon>
    </lineage>
</organism>
<accession>A0A447GJQ0</accession>
<dbReference type="RefSeq" id="WP_158018277.1">
    <property type="nucleotide sequence ID" value="NZ_CBCSKE010000065.1"/>
</dbReference>
<dbReference type="Proteomes" id="UP000269998">
    <property type="component" value="Chromosome"/>
</dbReference>
<sequence length="419" mass="45870">MSVIDSSMDPALRAVMLSEVQALLPAFLSAASVERDGPVNAAVELLGLRESDLRRVLAVHVMLATPVRELVAELPAGVRSPNTSSARPRVAGRTITSGIDWAATARHRATSSPLADVWVTRPANRIFDIPENRALAWVLLKLEERGTVAVPPTGEAPGAWGDEIRSMTGVVHRARQTAWLEGVPPTWPGDEAYFRLKADRTGFYRIRLTAAARYLRRLLLEPSSDDIVQALSDRYFEPREDWKLFEIGILMRITQALGKVGARVSPTRLFHNGRGGPFARFRINPTREVRLWYQSWPPATLPSVLDDAARYYELPSAVNRPDIVVELFESGRSVRAIILELKASSSGTYLSSGLSQLLGYLRDRPRLLTEPASGWLIAPTGAGFRSKIPNGRPLWVTSADEVAPAVASVAVSAISAESA</sequence>
<name>A0A447GJQ0_9MYCO</name>
<dbReference type="EMBL" id="LR130759">
    <property type="protein sequence ID" value="VDM90629.1"/>
    <property type="molecule type" value="Genomic_DNA"/>
</dbReference>
<evidence type="ECO:0000313" key="1">
    <source>
        <dbReference type="EMBL" id="VDM90629.1"/>
    </source>
</evidence>
<evidence type="ECO:0000313" key="2">
    <source>
        <dbReference type="Proteomes" id="UP000269998"/>
    </source>
</evidence>
<keyword evidence="2" id="KW-1185">Reference proteome</keyword>
<protein>
    <submittedName>
        <fullName evidence="1">Uncharacterized protein</fullName>
    </submittedName>
</protein>
<dbReference type="OrthoDB" id="5242466at2"/>
<dbReference type="KEGG" id="mbai:MB901379_04231"/>
<reference evidence="2" key="1">
    <citation type="submission" date="2018-02" db="EMBL/GenBank/DDBJ databases">
        <authorList>
            <person name="Seth-Smith MB H."/>
            <person name="Seth-Smith H."/>
        </authorList>
    </citation>
    <scope>NUCLEOTIDE SEQUENCE [LARGE SCALE GENOMIC DNA]</scope>
</reference>
<proteinExistence type="predicted"/>
<dbReference type="AlphaFoldDB" id="A0A447GJQ0"/>